<organism evidence="1">
    <name type="scientific">marine metagenome</name>
    <dbReference type="NCBI Taxonomy" id="408172"/>
    <lineage>
        <taxon>unclassified sequences</taxon>
        <taxon>metagenomes</taxon>
        <taxon>ecological metagenomes</taxon>
    </lineage>
</organism>
<sequence length="69" mass="8375">MSGEYITFVSGLEYTNWRKRRGRISKEKKEELNISELIQDFRENTNVLYQNIAETRRLYELLDAQFEKI</sequence>
<protein>
    <submittedName>
        <fullName evidence="1">Uncharacterized protein</fullName>
    </submittedName>
</protein>
<dbReference type="EMBL" id="UINC01036456">
    <property type="protein sequence ID" value="SVB30456.1"/>
    <property type="molecule type" value="Genomic_DNA"/>
</dbReference>
<proteinExistence type="predicted"/>
<gene>
    <name evidence="1" type="ORF">METZ01_LOCUS183310</name>
</gene>
<accession>A0A382CW88</accession>
<reference evidence="1" key="1">
    <citation type="submission" date="2018-05" db="EMBL/GenBank/DDBJ databases">
        <authorList>
            <person name="Lanie J.A."/>
            <person name="Ng W.-L."/>
            <person name="Kazmierczak K.M."/>
            <person name="Andrzejewski T.M."/>
            <person name="Davidsen T.M."/>
            <person name="Wayne K.J."/>
            <person name="Tettelin H."/>
            <person name="Glass J.I."/>
            <person name="Rusch D."/>
            <person name="Podicherti R."/>
            <person name="Tsui H.-C.T."/>
            <person name="Winkler M.E."/>
        </authorList>
    </citation>
    <scope>NUCLEOTIDE SEQUENCE</scope>
</reference>
<name>A0A382CW88_9ZZZZ</name>
<evidence type="ECO:0000313" key="1">
    <source>
        <dbReference type="EMBL" id="SVB30456.1"/>
    </source>
</evidence>
<dbReference type="AlphaFoldDB" id="A0A382CW88"/>